<dbReference type="GO" id="GO:0022625">
    <property type="term" value="C:cytosolic large ribosomal subunit"/>
    <property type="evidence" value="ECO:0007669"/>
    <property type="project" value="TreeGrafter"/>
</dbReference>
<dbReference type="RefSeq" id="WP_179921784.1">
    <property type="nucleotide sequence ID" value="NZ_CP058909.1"/>
</dbReference>
<evidence type="ECO:0000256" key="2">
    <source>
        <dbReference type="ARBA" id="ARBA00022980"/>
    </source>
</evidence>
<dbReference type="GO" id="GO:0003735">
    <property type="term" value="F:structural constituent of ribosome"/>
    <property type="evidence" value="ECO:0007669"/>
    <property type="project" value="InterPro"/>
</dbReference>
<evidence type="ECO:0000313" key="8">
    <source>
        <dbReference type="Proteomes" id="UP000509346"/>
    </source>
</evidence>
<dbReference type="KEGG" id="hpel:HZS54_08255"/>
<evidence type="ECO:0000256" key="1">
    <source>
        <dbReference type="ARBA" id="ARBA00006857"/>
    </source>
</evidence>
<dbReference type="InterPro" id="IPR000439">
    <property type="entry name" value="Ribosomal_eL15"/>
</dbReference>
<accession>A0A7D5PB98</accession>
<protein>
    <recommendedName>
        <fullName evidence="4 5">Large ribosomal subunit protein eL15</fullName>
    </recommendedName>
</protein>
<dbReference type="GO" id="GO:0003723">
    <property type="term" value="F:RNA binding"/>
    <property type="evidence" value="ECO:0007669"/>
    <property type="project" value="TreeGrafter"/>
</dbReference>
<dbReference type="FunFam" id="3.40.1120.10:FF:000002">
    <property type="entry name" value="50S ribosomal protein L15e"/>
    <property type="match status" value="1"/>
</dbReference>
<name>A0A7D5PB98_9EURY</name>
<gene>
    <name evidence="5" type="primary">rpl15e</name>
    <name evidence="7" type="ORF">HZS54_08255</name>
</gene>
<dbReference type="SMART" id="SM01384">
    <property type="entry name" value="Ribosomal_L15e"/>
    <property type="match status" value="1"/>
</dbReference>
<keyword evidence="8" id="KW-1185">Reference proteome</keyword>
<dbReference type="GeneID" id="56082574"/>
<evidence type="ECO:0000313" key="7">
    <source>
        <dbReference type="EMBL" id="QLH81618.1"/>
    </source>
</evidence>
<dbReference type="SUPFAM" id="SSF54189">
    <property type="entry name" value="Ribosomal proteins S24e, L23 and L15e"/>
    <property type="match status" value="1"/>
</dbReference>
<keyword evidence="2 5" id="KW-0689">Ribosomal protein</keyword>
<dbReference type="OrthoDB" id="8183at2157"/>
<organism evidence="7 8">
    <name type="scientific">Halosimplex pelagicum</name>
    <dbReference type="NCBI Taxonomy" id="869886"/>
    <lineage>
        <taxon>Archaea</taxon>
        <taxon>Methanobacteriati</taxon>
        <taxon>Methanobacteriota</taxon>
        <taxon>Stenosarchaea group</taxon>
        <taxon>Halobacteria</taxon>
        <taxon>Halobacteriales</taxon>
        <taxon>Haloarculaceae</taxon>
        <taxon>Halosimplex</taxon>
    </lineage>
</organism>
<evidence type="ECO:0000256" key="6">
    <source>
        <dbReference type="SAM" id="MobiDB-lite"/>
    </source>
</evidence>
<dbReference type="InterPro" id="IPR024794">
    <property type="entry name" value="Rbsml_eL15_core_dom_sf"/>
</dbReference>
<dbReference type="EMBL" id="CP058909">
    <property type="protein sequence ID" value="QLH81618.1"/>
    <property type="molecule type" value="Genomic_DNA"/>
</dbReference>
<feature type="compositionally biased region" description="Polar residues" evidence="6">
    <location>
        <begin position="186"/>
        <end position="196"/>
    </location>
</feature>
<sequence length="196" mass="22748">MAKSFYTYIRDAWKDPDDGKLAELQWQRKQDWREEGALERIERPTRLDRARSLGYKAKQGVVVVRASIRKGGARKQRFTAGRRSKRQGVTRITRRKNLQRVAEERTTRVYPNLRVLNSYSVGQDGSQKWFEVILVDPEHPAIENDDDLSWICEDQHTDRALRGLTSAGRRNRGLNNRGKGAERTRPSISSNENRGR</sequence>
<dbReference type="Pfam" id="PF00827">
    <property type="entry name" value="Ribosomal_L15e"/>
    <property type="match status" value="1"/>
</dbReference>
<dbReference type="PANTHER" id="PTHR11847">
    <property type="entry name" value="RIBOSOMAL PROTEIN L15"/>
    <property type="match status" value="1"/>
</dbReference>
<keyword evidence="3 5" id="KW-0687">Ribonucleoprotein</keyword>
<dbReference type="Proteomes" id="UP000509346">
    <property type="component" value="Chromosome"/>
</dbReference>
<dbReference type="GO" id="GO:0002181">
    <property type="term" value="P:cytoplasmic translation"/>
    <property type="evidence" value="ECO:0007669"/>
    <property type="project" value="TreeGrafter"/>
</dbReference>
<dbReference type="PROSITE" id="PS01194">
    <property type="entry name" value="RIBOSOMAL_L15E"/>
    <property type="match status" value="1"/>
</dbReference>
<dbReference type="AlphaFoldDB" id="A0A7D5PB98"/>
<dbReference type="HAMAP" id="MF_00256">
    <property type="entry name" value="Ribosomal_eL15"/>
    <property type="match status" value="1"/>
</dbReference>
<comment type="similarity">
    <text evidence="1 5">Belongs to the eukaryotic ribosomal protein eL15 family.</text>
</comment>
<evidence type="ECO:0000256" key="5">
    <source>
        <dbReference type="HAMAP-Rule" id="MF_00256"/>
    </source>
</evidence>
<dbReference type="InterPro" id="IPR012678">
    <property type="entry name" value="Ribosomal_uL23/eL15/eS24_sf"/>
</dbReference>
<dbReference type="NCBIfam" id="NF003269">
    <property type="entry name" value="PRK04243.1"/>
    <property type="match status" value="1"/>
</dbReference>
<dbReference type="InterPro" id="IPR020926">
    <property type="entry name" value="Ribosomal_eL15_arc"/>
</dbReference>
<dbReference type="InterPro" id="IPR020925">
    <property type="entry name" value="Ribosomal_eL15_CS"/>
</dbReference>
<dbReference type="Gene3D" id="3.40.1120.10">
    <property type="entry name" value="Ribosomal protein l15e"/>
    <property type="match status" value="1"/>
</dbReference>
<evidence type="ECO:0000256" key="3">
    <source>
        <dbReference type="ARBA" id="ARBA00023274"/>
    </source>
</evidence>
<dbReference type="PANTHER" id="PTHR11847:SF4">
    <property type="entry name" value="LARGE RIBOSOMAL SUBUNIT PROTEIN EL15"/>
    <property type="match status" value="1"/>
</dbReference>
<feature type="region of interest" description="Disordered" evidence="6">
    <location>
        <begin position="162"/>
        <end position="196"/>
    </location>
</feature>
<reference evidence="7 8" key="1">
    <citation type="submission" date="2020-07" db="EMBL/GenBank/DDBJ databases">
        <title>Halosimplex litoreum sp. nov. and Halosimplex rubrum sp. nov., isolated from different salt environments.</title>
        <authorList>
            <person name="Cui H."/>
        </authorList>
    </citation>
    <scope>NUCLEOTIDE SEQUENCE [LARGE SCALE GENOMIC DNA]</scope>
    <source>
        <strain evidence="7 8">R2</strain>
    </source>
</reference>
<proteinExistence type="inferred from homology"/>
<evidence type="ECO:0000256" key="4">
    <source>
        <dbReference type="ARBA" id="ARBA00035214"/>
    </source>
</evidence>